<name>A0A934UZ76_9PROT</name>
<accession>A0A934UZ76</accession>
<protein>
    <submittedName>
        <fullName evidence="2">Uncharacterized protein</fullName>
    </submittedName>
</protein>
<keyword evidence="1" id="KW-1133">Transmembrane helix</keyword>
<organism evidence="2 3">
    <name type="scientific">Rhodovibrio salinarum</name>
    <dbReference type="NCBI Taxonomy" id="1087"/>
    <lineage>
        <taxon>Bacteria</taxon>
        <taxon>Pseudomonadati</taxon>
        <taxon>Pseudomonadota</taxon>
        <taxon>Alphaproteobacteria</taxon>
        <taxon>Rhodospirillales</taxon>
        <taxon>Rhodovibrionaceae</taxon>
        <taxon>Rhodovibrio</taxon>
    </lineage>
</organism>
<keyword evidence="1" id="KW-0812">Transmembrane</keyword>
<reference evidence="2" key="1">
    <citation type="submission" date="2017-08" db="EMBL/GenBank/DDBJ databases">
        <authorList>
            <person name="Imhoff J.F."/>
            <person name="Rahn T."/>
            <person name="Kuenzel S."/>
            <person name="Neulinger S.C."/>
        </authorList>
    </citation>
    <scope>NUCLEOTIDE SEQUENCE</scope>
    <source>
        <strain evidence="2">DSM 9154</strain>
    </source>
</reference>
<comment type="caution">
    <text evidence="2">The sequence shown here is derived from an EMBL/GenBank/DDBJ whole genome shotgun (WGS) entry which is preliminary data.</text>
</comment>
<sequence>MRGKHDRLPQALTLGIIALGIAGAGALLVGVLLEIGFLFLAGVGGVVGALVGHNTLDAYSRRKSFDPGQQRGPWD</sequence>
<reference evidence="2" key="2">
    <citation type="journal article" date="2020" name="Microorganisms">
        <title>Osmotic Adaptation and Compatible Solute Biosynthesis of Phototrophic Bacteria as Revealed from Genome Analyses.</title>
        <authorList>
            <person name="Imhoff J.F."/>
            <person name="Rahn T."/>
            <person name="Kunzel S."/>
            <person name="Keller A."/>
            <person name="Neulinger S.C."/>
        </authorList>
    </citation>
    <scope>NUCLEOTIDE SEQUENCE</scope>
    <source>
        <strain evidence="2">DSM 9154</strain>
    </source>
</reference>
<feature type="transmembrane region" description="Helical" evidence="1">
    <location>
        <begin position="37"/>
        <end position="56"/>
    </location>
</feature>
<dbReference type="EMBL" id="NRRE01000010">
    <property type="protein sequence ID" value="MBK1696100.1"/>
    <property type="molecule type" value="Genomic_DNA"/>
</dbReference>
<gene>
    <name evidence="2" type="ORF">CKO21_02425</name>
</gene>
<proteinExistence type="predicted"/>
<dbReference type="AlphaFoldDB" id="A0A934UZ76"/>
<evidence type="ECO:0000256" key="1">
    <source>
        <dbReference type="SAM" id="Phobius"/>
    </source>
</evidence>
<evidence type="ECO:0000313" key="3">
    <source>
        <dbReference type="Proteomes" id="UP000778970"/>
    </source>
</evidence>
<dbReference type="RefSeq" id="WP_027288456.1">
    <property type="nucleotide sequence ID" value="NZ_NRRE01000010.1"/>
</dbReference>
<dbReference type="Proteomes" id="UP000778970">
    <property type="component" value="Unassembled WGS sequence"/>
</dbReference>
<feature type="transmembrane region" description="Helical" evidence="1">
    <location>
        <begin position="12"/>
        <end position="31"/>
    </location>
</feature>
<keyword evidence="3" id="KW-1185">Reference proteome</keyword>
<keyword evidence="1" id="KW-0472">Membrane</keyword>
<evidence type="ECO:0000313" key="2">
    <source>
        <dbReference type="EMBL" id="MBK1696100.1"/>
    </source>
</evidence>